<protein>
    <submittedName>
        <fullName evidence="2">CLUMA_CG011093, isoform A</fullName>
    </submittedName>
</protein>
<feature type="region of interest" description="Disordered" evidence="1">
    <location>
        <begin position="274"/>
        <end position="362"/>
    </location>
</feature>
<dbReference type="EMBL" id="CVRI01000047">
    <property type="protein sequence ID" value="CRK97714.1"/>
    <property type="molecule type" value="Genomic_DNA"/>
</dbReference>
<evidence type="ECO:0000313" key="3">
    <source>
        <dbReference type="Proteomes" id="UP000183832"/>
    </source>
</evidence>
<name>A0A1J1ID92_9DIPT</name>
<keyword evidence="3" id="KW-1185">Reference proteome</keyword>
<feature type="region of interest" description="Disordered" evidence="1">
    <location>
        <begin position="16"/>
        <end position="54"/>
    </location>
</feature>
<feature type="compositionally biased region" description="Basic residues" evidence="1">
    <location>
        <begin position="126"/>
        <end position="138"/>
    </location>
</feature>
<dbReference type="AlphaFoldDB" id="A0A1J1ID92"/>
<feature type="compositionally biased region" description="Low complexity" evidence="1">
    <location>
        <begin position="139"/>
        <end position="159"/>
    </location>
</feature>
<feature type="compositionally biased region" description="Basic residues" evidence="1">
    <location>
        <begin position="70"/>
        <end position="91"/>
    </location>
</feature>
<proteinExistence type="predicted"/>
<evidence type="ECO:0000313" key="2">
    <source>
        <dbReference type="EMBL" id="CRK97714.1"/>
    </source>
</evidence>
<feature type="region of interest" description="Disordered" evidence="1">
    <location>
        <begin position="114"/>
        <end position="228"/>
    </location>
</feature>
<gene>
    <name evidence="2" type="ORF">CLUMA_CG011093</name>
</gene>
<organism evidence="2 3">
    <name type="scientific">Clunio marinus</name>
    <dbReference type="NCBI Taxonomy" id="568069"/>
    <lineage>
        <taxon>Eukaryota</taxon>
        <taxon>Metazoa</taxon>
        <taxon>Ecdysozoa</taxon>
        <taxon>Arthropoda</taxon>
        <taxon>Hexapoda</taxon>
        <taxon>Insecta</taxon>
        <taxon>Pterygota</taxon>
        <taxon>Neoptera</taxon>
        <taxon>Endopterygota</taxon>
        <taxon>Diptera</taxon>
        <taxon>Nematocera</taxon>
        <taxon>Chironomoidea</taxon>
        <taxon>Chironomidae</taxon>
        <taxon>Clunio</taxon>
    </lineage>
</organism>
<dbReference type="Proteomes" id="UP000183832">
    <property type="component" value="Unassembled WGS sequence"/>
</dbReference>
<evidence type="ECO:0000256" key="1">
    <source>
        <dbReference type="SAM" id="MobiDB-lite"/>
    </source>
</evidence>
<reference evidence="2 3" key="1">
    <citation type="submission" date="2015-04" db="EMBL/GenBank/DDBJ databases">
        <authorList>
            <person name="Syromyatnikov M.Y."/>
            <person name="Popov V.N."/>
        </authorList>
    </citation>
    <scope>NUCLEOTIDE SEQUENCE [LARGE SCALE GENOMIC DNA]</scope>
</reference>
<feature type="compositionally biased region" description="Low complexity" evidence="1">
    <location>
        <begin position="328"/>
        <end position="337"/>
    </location>
</feature>
<feature type="compositionally biased region" description="Low complexity" evidence="1">
    <location>
        <begin position="351"/>
        <end position="362"/>
    </location>
</feature>
<feature type="compositionally biased region" description="Low complexity" evidence="1">
    <location>
        <begin position="194"/>
        <end position="228"/>
    </location>
</feature>
<feature type="compositionally biased region" description="Basic residues" evidence="1">
    <location>
        <begin position="27"/>
        <end position="41"/>
    </location>
</feature>
<accession>A0A1J1ID92</accession>
<dbReference type="OrthoDB" id="7791591at2759"/>
<sequence length="376" mass="43173">MNTSTRLTLNDRFSMIKQGNGVLPKQQRGRSRSRSQTRRPSRQLSQGGPRKNRQLLDQLEKQHKMRMAMKLKNKSIMRSRGRVQSQNRRRPANSLIATIKRKMVEDSLKRGSNLTTFVPLNDGPRRNFRGRSRSRSQSRNRNQQRSQSRNRNQQQQQGSVIDRLGVRQPLKRMRRGPSNGGGQQQRSRSRVRLNRNNFNNNNVNNNNVNNRNVNNRNVNNRNVNNQGSVRRSNLLKSDLNDGFALLNQLRRFALNLPKNRSNQLNRPLRGRIVKRNQNRQTGNGAGVGGGRIARNIRQNPNMADGNRQRGKIIKRSAQAQTRGRAVNRKQANQRNGQGQAGRRGRSRTRRGVSNNNNNSRGIIQNLKQGHKVVEVS</sequence>
<feature type="region of interest" description="Disordered" evidence="1">
    <location>
        <begin position="70"/>
        <end position="97"/>
    </location>
</feature>